<organism evidence="2 3">
    <name type="scientific">Mycena maculata</name>
    <dbReference type="NCBI Taxonomy" id="230809"/>
    <lineage>
        <taxon>Eukaryota</taxon>
        <taxon>Fungi</taxon>
        <taxon>Dikarya</taxon>
        <taxon>Basidiomycota</taxon>
        <taxon>Agaricomycotina</taxon>
        <taxon>Agaricomycetes</taxon>
        <taxon>Agaricomycetidae</taxon>
        <taxon>Agaricales</taxon>
        <taxon>Marasmiineae</taxon>
        <taxon>Mycenaceae</taxon>
        <taxon>Mycena</taxon>
    </lineage>
</organism>
<dbReference type="AlphaFoldDB" id="A0AAD7J7G6"/>
<reference evidence="2" key="1">
    <citation type="submission" date="2023-03" db="EMBL/GenBank/DDBJ databases">
        <title>Massive genome expansion in bonnet fungi (Mycena s.s.) driven by repeated elements and novel gene families across ecological guilds.</title>
        <authorList>
            <consortium name="Lawrence Berkeley National Laboratory"/>
            <person name="Harder C.B."/>
            <person name="Miyauchi S."/>
            <person name="Viragh M."/>
            <person name="Kuo A."/>
            <person name="Thoen E."/>
            <person name="Andreopoulos B."/>
            <person name="Lu D."/>
            <person name="Skrede I."/>
            <person name="Drula E."/>
            <person name="Henrissat B."/>
            <person name="Morin E."/>
            <person name="Kohler A."/>
            <person name="Barry K."/>
            <person name="LaButti K."/>
            <person name="Morin E."/>
            <person name="Salamov A."/>
            <person name="Lipzen A."/>
            <person name="Mereny Z."/>
            <person name="Hegedus B."/>
            <person name="Baldrian P."/>
            <person name="Stursova M."/>
            <person name="Weitz H."/>
            <person name="Taylor A."/>
            <person name="Grigoriev I.V."/>
            <person name="Nagy L.G."/>
            <person name="Martin F."/>
            <person name="Kauserud H."/>
        </authorList>
    </citation>
    <scope>NUCLEOTIDE SEQUENCE</scope>
    <source>
        <strain evidence="2">CBHHK188m</strain>
    </source>
</reference>
<keyword evidence="3" id="KW-1185">Reference proteome</keyword>
<evidence type="ECO:0000313" key="2">
    <source>
        <dbReference type="EMBL" id="KAJ7758827.1"/>
    </source>
</evidence>
<evidence type="ECO:0000259" key="1">
    <source>
        <dbReference type="Pfam" id="PF00646"/>
    </source>
</evidence>
<dbReference type="Pfam" id="PF00646">
    <property type="entry name" value="F-box"/>
    <property type="match status" value="1"/>
</dbReference>
<dbReference type="InterPro" id="IPR036047">
    <property type="entry name" value="F-box-like_dom_sf"/>
</dbReference>
<feature type="domain" description="F-box" evidence="1">
    <location>
        <begin position="3"/>
        <end position="35"/>
    </location>
</feature>
<gene>
    <name evidence="2" type="ORF">DFH07DRAFT_958223</name>
</gene>
<dbReference type="EMBL" id="JARJLG010000054">
    <property type="protein sequence ID" value="KAJ7758827.1"/>
    <property type="molecule type" value="Genomic_DNA"/>
</dbReference>
<proteinExistence type="predicted"/>
<dbReference type="SUPFAM" id="SSF52047">
    <property type="entry name" value="RNI-like"/>
    <property type="match status" value="1"/>
</dbReference>
<dbReference type="SUPFAM" id="SSF81383">
    <property type="entry name" value="F-box domain"/>
    <property type="match status" value="1"/>
</dbReference>
<sequence length="472" mass="52899">MPLELPSDIWIVILQYVPQRSLLATRALSSSFYDWSLPFLYRHFNYHPKTHVSVEHRTRYHPPSVVQNELDRLTFWSSDKVSRHVRTAHVSAFGYLMQCSPELVAAIFSTVFRFTHLTRFSCDFCGHRVDVPALVLASLQHLREVHIHGGLLCCPTVPAVPSIKLSVEYFGYTDMSLLLMGPGPLGTAASYLSMLDPRTLRSLTLATGDDREVALRGCRCETCNIARRHRIGLQHFNPDKKTMATLINLRRLSISFAWTERAEMYAAIAPFPALEELIVELTQDCTRWMTMPFDPPTPLAPGLRRLSAPAVLIPLAFALEGAAHLTELSIPQDNIPDVLHALRSTAFDAKSITALALRVLLNADVCERTLLCDVLAYFPYLTKLALHIWASKSEVIVPSHNVSYVSTKLVQILSGPPALQKAIIRWRVEKVQSPIEVLHLESWVHPRLKEVQLGAVEVLFSSQTGGPFGLSD</sequence>
<dbReference type="InterPro" id="IPR001810">
    <property type="entry name" value="F-box_dom"/>
</dbReference>
<name>A0AAD7J7G6_9AGAR</name>
<evidence type="ECO:0000313" key="3">
    <source>
        <dbReference type="Proteomes" id="UP001215280"/>
    </source>
</evidence>
<accession>A0AAD7J7G6</accession>
<dbReference type="Proteomes" id="UP001215280">
    <property type="component" value="Unassembled WGS sequence"/>
</dbReference>
<protein>
    <recommendedName>
        <fullName evidence="1">F-box domain-containing protein</fullName>
    </recommendedName>
</protein>
<comment type="caution">
    <text evidence="2">The sequence shown here is derived from an EMBL/GenBank/DDBJ whole genome shotgun (WGS) entry which is preliminary data.</text>
</comment>